<dbReference type="PROSITE" id="PS50109">
    <property type="entry name" value="HIS_KIN"/>
    <property type="match status" value="1"/>
</dbReference>
<evidence type="ECO:0000256" key="6">
    <source>
        <dbReference type="ARBA" id="ARBA00022692"/>
    </source>
</evidence>
<evidence type="ECO:0000256" key="8">
    <source>
        <dbReference type="ARBA" id="ARBA00022777"/>
    </source>
</evidence>
<keyword evidence="4" id="KW-0597">Phosphoprotein</keyword>
<feature type="domain" description="Histidine kinase" evidence="14">
    <location>
        <begin position="366"/>
        <end position="582"/>
    </location>
</feature>
<dbReference type="PANTHER" id="PTHR42878">
    <property type="entry name" value="TWO-COMPONENT HISTIDINE KINASE"/>
    <property type="match status" value="1"/>
</dbReference>
<dbReference type="Gene3D" id="3.30.450.20">
    <property type="entry name" value="PAS domain"/>
    <property type="match status" value="1"/>
</dbReference>
<evidence type="ECO:0000256" key="9">
    <source>
        <dbReference type="ARBA" id="ARBA00022840"/>
    </source>
</evidence>
<dbReference type="SMART" id="SM00388">
    <property type="entry name" value="HisKA"/>
    <property type="match status" value="1"/>
</dbReference>
<dbReference type="GO" id="GO:0030295">
    <property type="term" value="F:protein kinase activator activity"/>
    <property type="evidence" value="ECO:0007669"/>
    <property type="project" value="TreeGrafter"/>
</dbReference>
<accession>A0A7V9W2N8</accession>
<dbReference type="SUPFAM" id="SSF55785">
    <property type="entry name" value="PYP-like sensor domain (PAS domain)"/>
    <property type="match status" value="1"/>
</dbReference>
<dbReference type="GO" id="GO:0007234">
    <property type="term" value="P:osmosensory signaling via phosphorelay pathway"/>
    <property type="evidence" value="ECO:0007669"/>
    <property type="project" value="TreeGrafter"/>
</dbReference>
<dbReference type="GO" id="GO:0005524">
    <property type="term" value="F:ATP binding"/>
    <property type="evidence" value="ECO:0007669"/>
    <property type="project" value="UniProtKB-KW"/>
</dbReference>
<proteinExistence type="predicted"/>
<comment type="catalytic activity">
    <reaction evidence="1">
        <text>ATP + protein L-histidine = ADP + protein N-phospho-L-histidine.</text>
        <dbReference type="EC" id="2.7.13.3"/>
    </reaction>
</comment>
<dbReference type="SMART" id="SM00387">
    <property type="entry name" value="HATPase_c"/>
    <property type="match status" value="1"/>
</dbReference>
<dbReference type="InterPro" id="IPR005467">
    <property type="entry name" value="His_kinase_dom"/>
</dbReference>
<keyword evidence="6 13" id="KW-0812">Transmembrane</keyword>
<sequence>MSRLRRLPAHFAPLLVIVAFATFLAFSLVRLFQVEQDMRENVDENMLWVITQAQVASHRLDEAVNRLARGDETANPGLRFDNFVSRLELIAQGPQQRYLADLGFSDAIQEALLGMQAIEAMLVDMAPGDLTLADQVHDELAPLLLKFNHMANAVMIEEWENTGLRLDKHRESLLQAIASIVGILLSGVVMVGLLLRTLSQNTAAKRALANHRVELERQIEHRTCDLEAERARLAAAIDTAPDGFAAFDAEGKLTLTNPQLVELLPYAAGPAHDQPLAAVLDTIRSQAGMDTAREATATGTEGNSLQCDMEIPGQGWRQLTLRTTWDGGHVLRVADVTRYKQAALSLEEALQREQGVSDFYRSFAATVSHQFRTPLAVIDSGLQRLQRRGDNMQHEERHQRYVRLRDAVAHMTRLVESALTVARIDGNQVSHRPDNFDLVAIVSHTCQLQEEAAGSQRIFVQHDAPSPLRVRCDRALVEQILANLLSNALKYSPPGSPVTVRLSSEDGMALCSVSDQGMGIAPNDLPHLFDRFFRSRRAATVPGIGLGLNIARYLARIQRGDITVNSREGVGATFCLTLPLDNRGTLP</sequence>
<evidence type="ECO:0000256" key="7">
    <source>
        <dbReference type="ARBA" id="ARBA00022741"/>
    </source>
</evidence>
<dbReference type="SUPFAM" id="SSF55874">
    <property type="entry name" value="ATPase domain of HSP90 chaperone/DNA topoisomerase II/histidine kinase"/>
    <property type="match status" value="1"/>
</dbReference>
<keyword evidence="11" id="KW-0902">Two-component regulatory system</keyword>
<dbReference type="GO" id="GO:0000156">
    <property type="term" value="F:phosphorelay response regulator activity"/>
    <property type="evidence" value="ECO:0007669"/>
    <property type="project" value="TreeGrafter"/>
</dbReference>
<dbReference type="GO" id="GO:0005886">
    <property type="term" value="C:plasma membrane"/>
    <property type="evidence" value="ECO:0007669"/>
    <property type="project" value="UniProtKB-ARBA"/>
</dbReference>
<protein>
    <recommendedName>
        <fullName evidence="3">histidine kinase</fullName>
        <ecNumber evidence="3">2.7.13.3</ecNumber>
    </recommendedName>
</protein>
<dbReference type="InterPro" id="IPR003661">
    <property type="entry name" value="HisK_dim/P_dom"/>
</dbReference>
<keyword evidence="8 16" id="KW-0418">Kinase</keyword>
<evidence type="ECO:0000256" key="13">
    <source>
        <dbReference type="SAM" id="Phobius"/>
    </source>
</evidence>
<dbReference type="FunFam" id="3.30.565.10:FF:000006">
    <property type="entry name" value="Sensor histidine kinase WalK"/>
    <property type="match status" value="1"/>
</dbReference>
<dbReference type="PANTHER" id="PTHR42878:SF7">
    <property type="entry name" value="SENSOR HISTIDINE KINASE GLRK"/>
    <property type="match status" value="1"/>
</dbReference>
<dbReference type="GO" id="GO:0000155">
    <property type="term" value="F:phosphorelay sensor kinase activity"/>
    <property type="evidence" value="ECO:0007669"/>
    <property type="project" value="InterPro"/>
</dbReference>
<dbReference type="PRINTS" id="PR00344">
    <property type="entry name" value="BCTRLSENSOR"/>
</dbReference>
<reference evidence="16 17" key="1">
    <citation type="submission" date="2020-07" db="EMBL/GenBank/DDBJ databases">
        <title>Identification of Halomonas strains.</title>
        <authorList>
            <person name="Xiao Z."/>
            <person name="Shen J."/>
        </authorList>
    </citation>
    <scope>NUCLEOTIDE SEQUENCE [LARGE SCALE GENOMIC DNA]</scope>
    <source>
        <strain evidence="16 17">DSM 17331</strain>
    </source>
</reference>
<evidence type="ECO:0000256" key="2">
    <source>
        <dbReference type="ARBA" id="ARBA00004141"/>
    </source>
</evidence>
<dbReference type="InterPro" id="IPR036097">
    <property type="entry name" value="HisK_dim/P_sf"/>
</dbReference>
<name>A0A7V9W2N8_9GAMM</name>
<dbReference type="EMBL" id="JACEFT010000017">
    <property type="protein sequence ID" value="MBA2779938.1"/>
    <property type="molecule type" value="Genomic_DNA"/>
</dbReference>
<keyword evidence="9" id="KW-0067">ATP-binding</keyword>
<gene>
    <name evidence="16" type="ORF">H1D44_13645</name>
</gene>
<keyword evidence="12 13" id="KW-0472">Membrane</keyword>
<dbReference type="InterPro" id="IPR004358">
    <property type="entry name" value="Sig_transdc_His_kin-like_C"/>
</dbReference>
<evidence type="ECO:0000313" key="17">
    <source>
        <dbReference type="Proteomes" id="UP000518091"/>
    </source>
</evidence>
<dbReference type="AlphaFoldDB" id="A0A7V9W2N8"/>
<evidence type="ECO:0000256" key="5">
    <source>
        <dbReference type="ARBA" id="ARBA00022679"/>
    </source>
</evidence>
<dbReference type="Gene3D" id="3.30.565.10">
    <property type="entry name" value="Histidine kinase-like ATPase, C-terminal domain"/>
    <property type="match status" value="1"/>
</dbReference>
<dbReference type="CDD" id="cd00082">
    <property type="entry name" value="HisKA"/>
    <property type="match status" value="1"/>
</dbReference>
<evidence type="ECO:0000256" key="11">
    <source>
        <dbReference type="ARBA" id="ARBA00023012"/>
    </source>
</evidence>
<organism evidence="16 17">
    <name type="scientific">Billgrantia kenyensis</name>
    <dbReference type="NCBI Taxonomy" id="321266"/>
    <lineage>
        <taxon>Bacteria</taxon>
        <taxon>Pseudomonadati</taxon>
        <taxon>Pseudomonadota</taxon>
        <taxon>Gammaproteobacteria</taxon>
        <taxon>Oceanospirillales</taxon>
        <taxon>Halomonadaceae</taxon>
        <taxon>Billgrantia</taxon>
    </lineage>
</organism>
<dbReference type="EC" id="2.7.13.3" evidence="3"/>
<dbReference type="Pfam" id="PF02518">
    <property type="entry name" value="HATPase_c"/>
    <property type="match status" value="1"/>
</dbReference>
<keyword evidence="5" id="KW-0808">Transferase</keyword>
<dbReference type="InterPro" id="IPR035965">
    <property type="entry name" value="PAS-like_dom_sf"/>
</dbReference>
<dbReference type="InterPro" id="IPR036890">
    <property type="entry name" value="HATPase_C_sf"/>
</dbReference>
<dbReference type="Pfam" id="PF00512">
    <property type="entry name" value="HisKA"/>
    <property type="match status" value="1"/>
</dbReference>
<dbReference type="PROSITE" id="PS50112">
    <property type="entry name" value="PAS"/>
    <property type="match status" value="1"/>
</dbReference>
<evidence type="ECO:0000259" key="14">
    <source>
        <dbReference type="PROSITE" id="PS50109"/>
    </source>
</evidence>
<comment type="caution">
    <text evidence="16">The sequence shown here is derived from an EMBL/GenBank/DDBJ whole genome shotgun (WGS) entry which is preliminary data.</text>
</comment>
<dbReference type="InterPro" id="IPR003594">
    <property type="entry name" value="HATPase_dom"/>
</dbReference>
<feature type="transmembrane region" description="Helical" evidence="13">
    <location>
        <begin position="12"/>
        <end position="32"/>
    </location>
</feature>
<dbReference type="Gene3D" id="1.10.287.130">
    <property type="match status" value="1"/>
</dbReference>
<evidence type="ECO:0000256" key="1">
    <source>
        <dbReference type="ARBA" id="ARBA00000085"/>
    </source>
</evidence>
<evidence type="ECO:0000256" key="12">
    <source>
        <dbReference type="ARBA" id="ARBA00023136"/>
    </source>
</evidence>
<evidence type="ECO:0000256" key="3">
    <source>
        <dbReference type="ARBA" id="ARBA00012438"/>
    </source>
</evidence>
<dbReference type="RefSeq" id="WP_181515406.1">
    <property type="nucleotide sequence ID" value="NZ_JABFUB010000007.1"/>
</dbReference>
<dbReference type="SUPFAM" id="SSF47384">
    <property type="entry name" value="Homodimeric domain of signal transducing histidine kinase"/>
    <property type="match status" value="1"/>
</dbReference>
<keyword evidence="10 13" id="KW-1133">Transmembrane helix</keyword>
<feature type="domain" description="PAS" evidence="15">
    <location>
        <begin position="229"/>
        <end position="266"/>
    </location>
</feature>
<comment type="subcellular location">
    <subcellularLocation>
        <location evidence="2">Membrane</location>
        <topology evidence="2">Multi-pass membrane protein</topology>
    </subcellularLocation>
</comment>
<evidence type="ECO:0000256" key="10">
    <source>
        <dbReference type="ARBA" id="ARBA00022989"/>
    </source>
</evidence>
<dbReference type="InterPro" id="IPR000014">
    <property type="entry name" value="PAS"/>
</dbReference>
<feature type="transmembrane region" description="Helical" evidence="13">
    <location>
        <begin position="173"/>
        <end position="195"/>
    </location>
</feature>
<keyword evidence="7" id="KW-0547">Nucleotide-binding</keyword>
<evidence type="ECO:0000313" key="16">
    <source>
        <dbReference type="EMBL" id="MBA2779938.1"/>
    </source>
</evidence>
<dbReference type="InterPro" id="IPR050351">
    <property type="entry name" value="BphY/WalK/GraS-like"/>
</dbReference>
<evidence type="ECO:0000256" key="4">
    <source>
        <dbReference type="ARBA" id="ARBA00022553"/>
    </source>
</evidence>
<evidence type="ECO:0000259" key="15">
    <source>
        <dbReference type="PROSITE" id="PS50112"/>
    </source>
</evidence>
<dbReference type="Proteomes" id="UP000518091">
    <property type="component" value="Unassembled WGS sequence"/>
</dbReference>
<dbReference type="SMART" id="SM00091">
    <property type="entry name" value="PAS"/>
    <property type="match status" value="1"/>
</dbReference>